<keyword evidence="8" id="KW-1185">Reference proteome</keyword>
<dbReference type="NCBIfam" id="TIGR04555">
    <property type="entry name" value="sulfite_DH_soxC"/>
    <property type="match status" value="1"/>
</dbReference>
<dbReference type="InterPro" id="IPR014756">
    <property type="entry name" value="Ig_E-set"/>
</dbReference>
<evidence type="ECO:0000256" key="3">
    <source>
        <dbReference type="ARBA" id="ARBA00022723"/>
    </source>
</evidence>
<organism evidence="7 8">
    <name type="scientific">Litoribrevibacter euphylliae</name>
    <dbReference type="NCBI Taxonomy" id="1834034"/>
    <lineage>
        <taxon>Bacteria</taxon>
        <taxon>Pseudomonadati</taxon>
        <taxon>Pseudomonadota</taxon>
        <taxon>Gammaproteobacteria</taxon>
        <taxon>Oceanospirillales</taxon>
        <taxon>Oceanospirillaceae</taxon>
        <taxon>Litoribrevibacter</taxon>
    </lineage>
</organism>
<name>A0ABV7HNH4_9GAMM</name>
<proteinExistence type="predicted"/>
<feature type="domain" description="Moybdenum cofactor oxidoreductase dimerisation" evidence="6">
    <location>
        <begin position="324"/>
        <end position="422"/>
    </location>
</feature>
<evidence type="ECO:0000259" key="6">
    <source>
        <dbReference type="Pfam" id="PF03404"/>
    </source>
</evidence>
<evidence type="ECO:0000259" key="5">
    <source>
        <dbReference type="Pfam" id="PF00174"/>
    </source>
</evidence>
<dbReference type="SUPFAM" id="SSF81296">
    <property type="entry name" value="E set domains"/>
    <property type="match status" value="1"/>
</dbReference>
<keyword evidence="4 7" id="KW-0560">Oxidoreductase</keyword>
<dbReference type="Proteomes" id="UP001595476">
    <property type="component" value="Unassembled WGS sequence"/>
</dbReference>
<dbReference type="EC" id="1.8.2.1" evidence="7"/>
<dbReference type="Pfam" id="PF03404">
    <property type="entry name" value="Mo-co_dimer"/>
    <property type="match status" value="1"/>
</dbReference>
<accession>A0ABV7HNH4</accession>
<dbReference type="PANTHER" id="PTHR19372">
    <property type="entry name" value="SULFITE REDUCTASE"/>
    <property type="match status" value="1"/>
</dbReference>
<dbReference type="Gene3D" id="2.60.40.650">
    <property type="match status" value="1"/>
</dbReference>
<reference evidence="8" key="1">
    <citation type="journal article" date="2019" name="Int. J. Syst. Evol. Microbiol.">
        <title>The Global Catalogue of Microorganisms (GCM) 10K type strain sequencing project: providing services to taxonomists for standard genome sequencing and annotation.</title>
        <authorList>
            <consortium name="The Broad Institute Genomics Platform"/>
            <consortium name="The Broad Institute Genome Sequencing Center for Infectious Disease"/>
            <person name="Wu L."/>
            <person name="Ma J."/>
        </authorList>
    </citation>
    <scope>NUCLEOTIDE SEQUENCE [LARGE SCALE GENOMIC DNA]</scope>
    <source>
        <strain evidence="8">KCTC 52438</strain>
    </source>
</reference>
<feature type="domain" description="Oxidoreductase molybdopterin-binding" evidence="5">
    <location>
        <begin position="138"/>
        <end position="303"/>
    </location>
</feature>
<comment type="caution">
    <text evidence="7">The sequence shown here is derived from an EMBL/GenBank/DDBJ whole genome shotgun (WGS) entry which is preliminary data.</text>
</comment>
<gene>
    <name evidence="7" type="primary">soxC</name>
    <name evidence="7" type="ORF">ACFOEK_19340</name>
</gene>
<evidence type="ECO:0000256" key="4">
    <source>
        <dbReference type="ARBA" id="ARBA00023002"/>
    </source>
</evidence>
<evidence type="ECO:0000256" key="1">
    <source>
        <dbReference type="ARBA" id="ARBA00001924"/>
    </source>
</evidence>
<dbReference type="Gene3D" id="3.90.420.10">
    <property type="entry name" value="Oxidoreductase, molybdopterin-binding domain"/>
    <property type="match status" value="1"/>
</dbReference>
<dbReference type="InterPro" id="IPR036374">
    <property type="entry name" value="OxRdtase_Mopterin-bd_sf"/>
</dbReference>
<evidence type="ECO:0000313" key="7">
    <source>
        <dbReference type="EMBL" id="MFC3153202.1"/>
    </source>
</evidence>
<dbReference type="RefSeq" id="WP_386723126.1">
    <property type="nucleotide sequence ID" value="NZ_JBHRSZ010000009.1"/>
</dbReference>
<dbReference type="GO" id="GO:0050310">
    <property type="term" value="F:sulfite dehydrogenase activity"/>
    <property type="evidence" value="ECO:0007669"/>
    <property type="project" value="UniProtKB-EC"/>
</dbReference>
<dbReference type="Pfam" id="PF00174">
    <property type="entry name" value="Oxidored_molyb"/>
    <property type="match status" value="1"/>
</dbReference>
<dbReference type="InterPro" id="IPR030835">
    <property type="entry name" value="Sulfite_DH_SoxC"/>
</dbReference>
<comment type="cofactor">
    <cofactor evidence="1">
        <name>Mo-molybdopterin</name>
        <dbReference type="ChEBI" id="CHEBI:71302"/>
    </cofactor>
</comment>
<evidence type="ECO:0000313" key="8">
    <source>
        <dbReference type="Proteomes" id="UP001595476"/>
    </source>
</evidence>
<dbReference type="SUPFAM" id="SSF56524">
    <property type="entry name" value="Oxidoreductase molybdopterin-binding domain"/>
    <property type="match status" value="1"/>
</dbReference>
<dbReference type="PRINTS" id="PR00407">
    <property type="entry name" value="EUMOPTERIN"/>
</dbReference>
<evidence type="ECO:0000256" key="2">
    <source>
        <dbReference type="ARBA" id="ARBA00022505"/>
    </source>
</evidence>
<keyword evidence="2" id="KW-0500">Molybdenum</keyword>
<sequence length="452" mass="50343">MILFDIAATEIFSNKQALIFDLLGETKVNKLSEQVEVANGGLVERRKFLKSGATFLSVLAASSASSAAQTDVFDDHPKHMKIPGVASELYGEPSKYESHVKRLPEHVYGSSIITAAFTPIDQLNGIITPAGLHFVVHHNGIPDIEPSDHEFKIHGLVHKPLKWSVESLLNYPMVSRVHFLECAGNSGPNVIADAPMDMTCGQIHGQISGSLWTGVPLKYLLDEVGIKPNGKWAMCEGADSGNHVRNIPLQKLYDDAIIALYQNGERIRPDQGYPMRLFVPGYEGNMNVKWLHRMEISDIPSQSKDEQSLYADITADERVKQYSFNMEVKSVITKPSGKQQLPMSGFYEISGFAWSGRGKVQKVEVSADGGKTWALAHLEGPIMSKSLTRFTIPWRWNGQKAIILSRAMDEYGNTQPTRQEWVSRYARYSHGHNNSINAWLVSNNGRVSNFYV</sequence>
<keyword evidence="3" id="KW-0479">Metal-binding</keyword>
<dbReference type="InterPro" id="IPR008335">
    <property type="entry name" value="Mopterin_OxRdtase_euk"/>
</dbReference>
<protein>
    <submittedName>
        <fullName evidence="7">Sulfite dehydrogenase</fullName>
        <ecNumber evidence="7">1.8.2.1</ecNumber>
    </submittedName>
</protein>
<dbReference type="PANTHER" id="PTHR19372:SF7">
    <property type="entry name" value="SULFITE OXIDASE, MITOCHONDRIAL"/>
    <property type="match status" value="1"/>
</dbReference>
<dbReference type="InterPro" id="IPR005066">
    <property type="entry name" value="MoCF_OxRdtse_dimer"/>
</dbReference>
<dbReference type="EMBL" id="JBHRSZ010000009">
    <property type="protein sequence ID" value="MFC3153202.1"/>
    <property type="molecule type" value="Genomic_DNA"/>
</dbReference>
<dbReference type="InterPro" id="IPR000572">
    <property type="entry name" value="OxRdtase_Mopterin-bd_dom"/>
</dbReference>